<feature type="domain" description="Retrotransposon gag" evidence="1">
    <location>
        <begin position="68"/>
        <end position="145"/>
    </location>
</feature>
<evidence type="ECO:0000313" key="2">
    <source>
        <dbReference type="EMBL" id="KAA0035729.1"/>
    </source>
</evidence>
<evidence type="ECO:0000313" key="4">
    <source>
        <dbReference type="Proteomes" id="UP000321393"/>
    </source>
</evidence>
<comment type="caution">
    <text evidence="2">The sequence shown here is derived from an EMBL/GenBank/DDBJ whole genome shotgun (WGS) entry which is preliminary data.</text>
</comment>
<dbReference type="InterPro" id="IPR005162">
    <property type="entry name" value="Retrotrans_gag_dom"/>
</dbReference>
<organism evidence="2 4">
    <name type="scientific">Cucumis melo var. makuwa</name>
    <name type="common">Oriental melon</name>
    <dbReference type="NCBI Taxonomy" id="1194695"/>
    <lineage>
        <taxon>Eukaryota</taxon>
        <taxon>Viridiplantae</taxon>
        <taxon>Streptophyta</taxon>
        <taxon>Embryophyta</taxon>
        <taxon>Tracheophyta</taxon>
        <taxon>Spermatophyta</taxon>
        <taxon>Magnoliopsida</taxon>
        <taxon>eudicotyledons</taxon>
        <taxon>Gunneridae</taxon>
        <taxon>Pentapetalae</taxon>
        <taxon>rosids</taxon>
        <taxon>fabids</taxon>
        <taxon>Cucurbitales</taxon>
        <taxon>Cucurbitaceae</taxon>
        <taxon>Benincaseae</taxon>
        <taxon>Cucumis</taxon>
    </lineage>
</organism>
<dbReference type="PANTHER" id="PTHR37610:SF81">
    <property type="entry name" value="RETROTRANSPOSON COPIA-LIKE N-TERMINAL DOMAIN-CONTAINING PROTEIN"/>
    <property type="match status" value="1"/>
</dbReference>
<dbReference type="EMBL" id="SSTD01000141">
    <property type="protein sequence ID" value="TYK30816.1"/>
    <property type="molecule type" value="Genomic_DNA"/>
</dbReference>
<protein>
    <submittedName>
        <fullName evidence="2">Retrovirus-related Pol polyprotein from transposon TNT 1-94</fullName>
    </submittedName>
</protein>
<evidence type="ECO:0000313" key="5">
    <source>
        <dbReference type="Proteomes" id="UP000321947"/>
    </source>
</evidence>
<name>A0A5A7T2X0_CUCMM</name>
<proteinExistence type="predicted"/>
<dbReference type="Pfam" id="PF03732">
    <property type="entry name" value="Retrotrans_gag"/>
    <property type="match status" value="1"/>
</dbReference>
<dbReference type="PANTHER" id="PTHR37610">
    <property type="entry name" value="CCHC-TYPE DOMAIN-CONTAINING PROTEIN"/>
    <property type="match status" value="1"/>
</dbReference>
<dbReference type="EMBL" id="SSTE01019907">
    <property type="protein sequence ID" value="KAA0035729.1"/>
    <property type="molecule type" value="Genomic_DNA"/>
</dbReference>
<evidence type="ECO:0000259" key="1">
    <source>
        <dbReference type="Pfam" id="PF03732"/>
    </source>
</evidence>
<sequence length="155" mass="17425">MTTPESSTAGNFNSVPNSVPITSSELDAQMNPFTLHHSIIPTTNLVSTPLAGSKGSLLSAWRCNNDVIASWIINSISKEIAASLVYGGIVKEIWDDLKERYRQSNGPHIYRLRKDLVTTTQGNLPVEVYYAKITTIWQELVEYQWMNALVKDQRR</sequence>
<evidence type="ECO:0000313" key="3">
    <source>
        <dbReference type="EMBL" id="TYK30816.1"/>
    </source>
</evidence>
<dbReference type="Proteomes" id="UP000321947">
    <property type="component" value="Unassembled WGS sequence"/>
</dbReference>
<gene>
    <name evidence="3" type="ORF">E5676_scaffold455G00050</name>
    <name evidence="2" type="ORF">E6C27_scaffold285G004420</name>
</gene>
<dbReference type="Proteomes" id="UP000321393">
    <property type="component" value="Unassembled WGS sequence"/>
</dbReference>
<dbReference type="OrthoDB" id="5544992at2759"/>
<reference evidence="4 5" key="1">
    <citation type="submission" date="2019-08" db="EMBL/GenBank/DDBJ databases">
        <title>Draft genome sequences of two oriental melons (Cucumis melo L. var makuwa).</title>
        <authorList>
            <person name="Kwon S.-Y."/>
        </authorList>
    </citation>
    <scope>NUCLEOTIDE SEQUENCE [LARGE SCALE GENOMIC DNA]</scope>
    <source>
        <strain evidence="5">cv. Chang Bougi</strain>
        <strain evidence="4">cv. SW 3</strain>
        <tissue evidence="2">Leaf</tissue>
    </source>
</reference>
<accession>A0A5A7T2X0</accession>
<dbReference type="AlphaFoldDB" id="A0A5A7T2X0"/>